<sequence>MGIQILEQIRTAKDIPSYHNPRRSSVHPAARQALKGVLRRKFNSLIGFTSPEQAELVNSVGSSLHVFGVIETGGGKSLAFFGAPFLFPHHLFIVVSPLIALTQDLRRRLLETGINGGVWNEETIDFHTAQLILVSAHKAGTDEFHNWITSEGVRLRLKRIFIDEAHKIATDQNFRSCFKRFSYLTRSSVPITFLSGSLMPKSMPKILETMGIKDTSLVDEIRRYSGRRNLKYIVEKVEDEEQILLKILEFVRAETLKLGSEDRGIIFTRTRKDAESIAEALEVPLYLGGMSNEERAEAENRWRKRMNTQDRWIVATQAFGQGVDYPHVRRVIHLDPMDLLDYFQETARSGRDGLPALCHTFYS</sequence>
<protein>
    <submittedName>
        <fullName evidence="1">P-loop containing nucleoside triphosphate hydrolase protein</fullName>
    </submittedName>
</protein>
<evidence type="ECO:0000313" key="2">
    <source>
        <dbReference type="Proteomes" id="UP001163835"/>
    </source>
</evidence>
<feature type="non-terminal residue" evidence="1">
    <location>
        <position position="363"/>
    </location>
</feature>
<dbReference type="EMBL" id="MU795122">
    <property type="protein sequence ID" value="KAJ3810047.1"/>
    <property type="molecule type" value="Genomic_DNA"/>
</dbReference>
<proteinExistence type="predicted"/>
<reference evidence="1" key="1">
    <citation type="submission" date="2022-09" db="EMBL/GenBank/DDBJ databases">
        <title>A Global Phylogenomic Analysis of the Shiitake Genus Lentinula.</title>
        <authorList>
            <consortium name="DOE Joint Genome Institute"/>
            <person name="Sierra-Patev S."/>
            <person name="Min B."/>
            <person name="Naranjo-Ortiz M."/>
            <person name="Looney B."/>
            <person name="Konkel Z."/>
            <person name="Slot J.C."/>
            <person name="Sakamoto Y."/>
            <person name="Steenwyk J.L."/>
            <person name="Rokas A."/>
            <person name="Carro J."/>
            <person name="Camarero S."/>
            <person name="Ferreira P."/>
            <person name="Molpeceres G."/>
            <person name="Ruiz-Duenas F.J."/>
            <person name="Serrano A."/>
            <person name="Henrissat B."/>
            <person name="Drula E."/>
            <person name="Hughes K.W."/>
            <person name="Mata J.L."/>
            <person name="Ishikawa N.K."/>
            <person name="Vargas-Isla R."/>
            <person name="Ushijima S."/>
            <person name="Smith C.A."/>
            <person name="Ahrendt S."/>
            <person name="Andreopoulos W."/>
            <person name="He G."/>
            <person name="Labutti K."/>
            <person name="Lipzen A."/>
            <person name="Ng V."/>
            <person name="Riley R."/>
            <person name="Sandor L."/>
            <person name="Barry K."/>
            <person name="Martinez A.T."/>
            <person name="Xiao Y."/>
            <person name="Gibbons J.G."/>
            <person name="Terashima K."/>
            <person name="Grigoriev I.V."/>
            <person name="Hibbett D.S."/>
        </authorList>
    </citation>
    <scope>NUCLEOTIDE SEQUENCE</scope>
    <source>
        <strain evidence="1">TMI1499</strain>
    </source>
</reference>
<organism evidence="1 2">
    <name type="scientific">Lentinula aff. lateritia</name>
    <dbReference type="NCBI Taxonomy" id="2804960"/>
    <lineage>
        <taxon>Eukaryota</taxon>
        <taxon>Fungi</taxon>
        <taxon>Dikarya</taxon>
        <taxon>Basidiomycota</taxon>
        <taxon>Agaricomycotina</taxon>
        <taxon>Agaricomycetes</taxon>
        <taxon>Agaricomycetidae</taxon>
        <taxon>Agaricales</taxon>
        <taxon>Marasmiineae</taxon>
        <taxon>Omphalotaceae</taxon>
        <taxon>Lentinula</taxon>
    </lineage>
</organism>
<name>A0ACC1TZ37_9AGAR</name>
<evidence type="ECO:0000313" key="1">
    <source>
        <dbReference type="EMBL" id="KAJ3810047.1"/>
    </source>
</evidence>
<keyword evidence="2" id="KW-1185">Reference proteome</keyword>
<gene>
    <name evidence="1" type="ORF">F5876DRAFT_42628</name>
</gene>
<keyword evidence="1" id="KW-0378">Hydrolase</keyword>
<comment type="caution">
    <text evidence="1">The sequence shown here is derived from an EMBL/GenBank/DDBJ whole genome shotgun (WGS) entry which is preliminary data.</text>
</comment>
<accession>A0ACC1TZ37</accession>
<dbReference type="Proteomes" id="UP001163835">
    <property type="component" value="Unassembled WGS sequence"/>
</dbReference>